<dbReference type="InterPro" id="IPR011051">
    <property type="entry name" value="RmlC_Cupin_sf"/>
</dbReference>
<dbReference type="SMART" id="SM00342">
    <property type="entry name" value="HTH_ARAC"/>
    <property type="match status" value="1"/>
</dbReference>
<dbReference type="InterPro" id="IPR009057">
    <property type="entry name" value="Homeodomain-like_sf"/>
</dbReference>
<organism evidence="5 6">
    <name type="scientific">Niabella yanshanensis</name>
    <dbReference type="NCBI Taxonomy" id="577386"/>
    <lineage>
        <taxon>Bacteria</taxon>
        <taxon>Pseudomonadati</taxon>
        <taxon>Bacteroidota</taxon>
        <taxon>Chitinophagia</taxon>
        <taxon>Chitinophagales</taxon>
        <taxon>Chitinophagaceae</taxon>
        <taxon>Niabella</taxon>
    </lineage>
</organism>
<keyword evidence="2" id="KW-0238">DNA-binding</keyword>
<evidence type="ECO:0000313" key="5">
    <source>
        <dbReference type="EMBL" id="WQD39021.1"/>
    </source>
</evidence>
<evidence type="ECO:0000256" key="2">
    <source>
        <dbReference type="ARBA" id="ARBA00023125"/>
    </source>
</evidence>
<reference evidence="5 6" key="1">
    <citation type="submission" date="2023-12" db="EMBL/GenBank/DDBJ databases">
        <title>Genome sequencing and assembly of bacterial species from a model synthetic community.</title>
        <authorList>
            <person name="Hogle S.L."/>
        </authorList>
    </citation>
    <scope>NUCLEOTIDE SEQUENCE [LARGE SCALE GENOMIC DNA]</scope>
    <source>
        <strain evidence="5 6">HAMBI_3031</strain>
    </source>
</reference>
<sequence length="293" mass="33540">MNVLQFTIPVSHDKSVISQEEQLPYFYPYLHRHLEIQLTWIIEGIGSFVAGTNVYSFNPGDIFFIGANQPHLFKSGPEYFTADPAKQIRSLTIFFDPTEKLKFLFGAPEMKMLKNFLDRHNSGFKIPDAHRDHVADKMLALNSARNADRLIYFFELLQYLNAINKELEPLSTRVPDNVSDTEGIRIGQVYDYIMQHYHSDIPLEDVAAVSHMTPQAFCRYFKKQTGNTFVGFLNEVRINEACKKLTAADFESVSTVAYTSGFNSITNFNRVFKTVTGKSPLEYLKEYREASGN</sequence>
<evidence type="ECO:0000259" key="4">
    <source>
        <dbReference type="PROSITE" id="PS01124"/>
    </source>
</evidence>
<keyword evidence="1" id="KW-0805">Transcription regulation</keyword>
<dbReference type="Gene3D" id="2.60.120.10">
    <property type="entry name" value="Jelly Rolls"/>
    <property type="match status" value="1"/>
</dbReference>
<dbReference type="Pfam" id="PF02311">
    <property type="entry name" value="AraC_binding"/>
    <property type="match status" value="1"/>
</dbReference>
<dbReference type="SUPFAM" id="SSF51182">
    <property type="entry name" value="RmlC-like cupins"/>
    <property type="match status" value="1"/>
</dbReference>
<dbReference type="Gene3D" id="1.10.10.60">
    <property type="entry name" value="Homeodomain-like"/>
    <property type="match status" value="2"/>
</dbReference>
<dbReference type="SUPFAM" id="SSF46689">
    <property type="entry name" value="Homeodomain-like"/>
    <property type="match status" value="2"/>
</dbReference>
<proteinExistence type="predicted"/>
<dbReference type="InterPro" id="IPR014710">
    <property type="entry name" value="RmlC-like_jellyroll"/>
</dbReference>
<dbReference type="Proteomes" id="UP001325680">
    <property type="component" value="Chromosome"/>
</dbReference>
<gene>
    <name evidence="5" type="ORF">U0035_02525</name>
</gene>
<evidence type="ECO:0000256" key="3">
    <source>
        <dbReference type="ARBA" id="ARBA00023163"/>
    </source>
</evidence>
<protein>
    <submittedName>
        <fullName evidence="5">AraC family transcriptional regulator</fullName>
    </submittedName>
</protein>
<dbReference type="PROSITE" id="PS01124">
    <property type="entry name" value="HTH_ARAC_FAMILY_2"/>
    <property type="match status" value="1"/>
</dbReference>
<evidence type="ECO:0000256" key="1">
    <source>
        <dbReference type="ARBA" id="ARBA00023015"/>
    </source>
</evidence>
<dbReference type="PROSITE" id="PS00041">
    <property type="entry name" value="HTH_ARAC_FAMILY_1"/>
    <property type="match status" value="1"/>
</dbReference>
<dbReference type="PANTHER" id="PTHR43280:SF2">
    <property type="entry name" value="HTH-TYPE TRANSCRIPTIONAL REGULATOR EXSA"/>
    <property type="match status" value="1"/>
</dbReference>
<accession>A0ABZ0W754</accession>
<feature type="domain" description="HTH araC/xylS-type" evidence="4">
    <location>
        <begin position="187"/>
        <end position="286"/>
    </location>
</feature>
<dbReference type="InterPro" id="IPR003313">
    <property type="entry name" value="AraC-bd"/>
</dbReference>
<dbReference type="EMBL" id="CP139960">
    <property type="protein sequence ID" value="WQD39021.1"/>
    <property type="molecule type" value="Genomic_DNA"/>
</dbReference>
<dbReference type="InterPro" id="IPR018062">
    <property type="entry name" value="HTH_AraC-typ_CS"/>
</dbReference>
<dbReference type="Pfam" id="PF12833">
    <property type="entry name" value="HTH_18"/>
    <property type="match status" value="1"/>
</dbReference>
<dbReference type="PANTHER" id="PTHR43280">
    <property type="entry name" value="ARAC-FAMILY TRANSCRIPTIONAL REGULATOR"/>
    <property type="match status" value="1"/>
</dbReference>
<dbReference type="InterPro" id="IPR018060">
    <property type="entry name" value="HTH_AraC"/>
</dbReference>
<name>A0ABZ0W754_9BACT</name>
<keyword evidence="6" id="KW-1185">Reference proteome</keyword>
<evidence type="ECO:0000313" key="6">
    <source>
        <dbReference type="Proteomes" id="UP001325680"/>
    </source>
</evidence>
<keyword evidence="3" id="KW-0804">Transcription</keyword>
<dbReference type="RefSeq" id="WP_114792604.1">
    <property type="nucleotide sequence ID" value="NZ_CP139960.1"/>
</dbReference>